<proteinExistence type="predicted"/>
<sequence>MSSICIAGGCLDAHAPVNNSFVKLYQWPESDAEFLRKVSMEKKREEGLLSSLIDNDSEKYSYHESYVSRQRFLRSYTFSKKKETAAEKTKKWLKEKQNNSGSSGSCNSFLHYVFKFLFLCVAEVDVQETKGVH</sequence>
<name>A0A2N9IEQ4_FAGSY</name>
<gene>
    <name evidence="1" type="ORF">FSB_LOCUS50526</name>
</gene>
<dbReference type="PANTHER" id="PTHR35304">
    <property type="entry name" value="OS05G0120300 PROTEIN-RELATED"/>
    <property type="match status" value="1"/>
</dbReference>
<evidence type="ECO:0000313" key="1">
    <source>
        <dbReference type="EMBL" id="SPD22644.1"/>
    </source>
</evidence>
<dbReference type="AlphaFoldDB" id="A0A2N9IEQ4"/>
<protein>
    <submittedName>
        <fullName evidence="1">Uncharacterized protein</fullName>
    </submittedName>
</protein>
<dbReference type="PANTHER" id="PTHR35304:SF3">
    <property type="entry name" value="CATHEPSIN PROPEPTIDE INHIBITOR DOMAIN-CONTAINING PROTEIN"/>
    <property type="match status" value="1"/>
</dbReference>
<reference evidence="1" key="1">
    <citation type="submission" date="2018-02" db="EMBL/GenBank/DDBJ databases">
        <authorList>
            <person name="Cohen D.B."/>
            <person name="Kent A.D."/>
        </authorList>
    </citation>
    <scope>NUCLEOTIDE SEQUENCE</scope>
</reference>
<accession>A0A2N9IEQ4</accession>
<organism evidence="1">
    <name type="scientific">Fagus sylvatica</name>
    <name type="common">Beechnut</name>
    <dbReference type="NCBI Taxonomy" id="28930"/>
    <lineage>
        <taxon>Eukaryota</taxon>
        <taxon>Viridiplantae</taxon>
        <taxon>Streptophyta</taxon>
        <taxon>Embryophyta</taxon>
        <taxon>Tracheophyta</taxon>
        <taxon>Spermatophyta</taxon>
        <taxon>Magnoliopsida</taxon>
        <taxon>eudicotyledons</taxon>
        <taxon>Gunneridae</taxon>
        <taxon>Pentapetalae</taxon>
        <taxon>rosids</taxon>
        <taxon>fabids</taxon>
        <taxon>Fagales</taxon>
        <taxon>Fagaceae</taxon>
        <taxon>Fagus</taxon>
    </lineage>
</organism>
<dbReference type="EMBL" id="OIVN01005468">
    <property type="protein sequence ID" value="SPD22644.1"/>
    <property type="molecule type" value="Genomic_DNA"/>
</dbReference>